<protein>
    <submittedName>
        <fullName evidence="6">Glycosyltransferase</fullName>
    </submittedName>
</protein>
<dbReference type="EMBL" id="EF138834">
    <property type="protein sequence ID" value="ABM21405.1"/>
    <property type="molecule type" value="Genomic_DNA"/>
</dbReference>
<organism evidence="6">
    <name type="scientific">Lactobacillus johnsonii</name>
    <dbReference type="NCBI Taxonomy" id="33959"/>
    <lineage>
        <taxon>Bacteria</taxon>
        <taxon>Bacillati</taxon>
        <taxon>Bacillota</taxon>
        <taxon>Bacilli</taxon>
        <taxon>Lactobacillales</taxon>
        <taxon>Lactobacillaceae</taxon>
        <taxon>Lactobacillus</taxon>
    </lineage>
</organism>
<dbReference type="GO" id="GO:0016757">
    <property type="term" value="F:glycosyltransferase activity"/>
    <property type="evidence" value="ECO:0007669"/>
    <property type="project" value="UniProtKB-KW"/>
</dbReference>
<evidence type="ECO:0000313" key="6">
    <source>
        <dbReference type="EMBL" id="ABM21405.1"/>
    </source>
</evidence>
<keyword evidence="3" id="KW-0328">Glycosyltransferase</keyword>
<sequence length="285" mass="33014">MEVQNLKVLAGVVTYNPELSRLKENLATLVNQVDELYIFDNGSDNVVEIENLLDQYARKIVLHKEGKNAGIAFALKNIMKFAKECKFDWVLSVDQDSVLDSHLVDKYKTEISKHKNDDIGMLTCLIKDRNFEDASVEKQEEDVKEVPICITSAALTNVKNYFLTSGYDSELFIDLVDTDICLSLREKGFKILRINYLGIYHEIGHGVNKKILWKNVIVHNSNIFREYYMARNTIILQRKHPNVYSRKTMIKGLSLNFLIIVLFEKDKLKRLRNYFRGIQDGKVRS</sequence>
<evidence type="ECO:0000256" key="4">
    <source>
        <dbReference type="ARBA" id="ARBA00022679"/>
    </source>
</evidence>
<dbReference type="RefSeq" id="WP_260316709.1">
    <property type="nucleotide sequence ID" value="NZ_RIPV01000010.1"/>
</dbReference>
<dbReference type="InterPro" id="IPR001173">
    <property type="entry name" value="Glyco_trans_2-like"/>
</dbReference>
<dbReference type="Pfam" id="PF00535">
    <property type="entry name" value="Glycos_transf_2"/>
    <property type="match status" value="1"/>
</dbReference>
<dbReference type="CDD" id="cd02526">
    <property type="entry name" value="GT2_RfbF_like"/>
    <property type="match status" value="1"/>
</dbReference>
<dbReference type="AlphaFoldDB" id="A1YVC2"/>
<reference evidence="6" key="1">
    <citation type="journal article" date="2007" name="J. Bacteriol.">
        <title>Similarity and differences in the Lactobacillus acidophilus group identified by polyphasic analysis and comparative genomics.</title>
        <authorList>
            <person name="Berger B."/>
            <person name="Pridmore R.D."/>
            <person name="Barretto C."/>
            <person name="Delmas-Julien F."/>
            <person name="Schreiber K."/>
            <person name="Arigoni F."/>
            <person name="Brussow H."/>
        </authorList>
    </citation>
    <scope>NUCLEOTIDE SEQUENCE</scope>
    <source>
        <strain evidence="6">ATCC 11506</strain>
    </source>
</reference>
<proteinExistence type="inferred from homology"/>
<evidence type="ECO:0000259" key="5">
    <source>
        <dbReference type="Pfam" id="PF00535"/>
    </source>
</evidence>
<dbReference type="InterPro" id="IPR029044">
    <property type="entry name" value="Nucleotide-diphossugar_trans"/>
</dbReference>
<dbReference type="PANTHER" id="PTHR43179">
    <property type="entry name" value="RHAMNOSYLTRANSFERASE WBBL"/>
    <property type="match status" value="1"/>
</dbReference>
<keyword evidence="4 6" id="KW-0808">Transferase</keyword>
<accession>A1YVC2</accession>
<dbReference type="PANTHER" id="PTHR43179:SF12">
    <property type="entry name" value="GALACTOFURANOSYLTRANSFERASE GLFT2"/>
    <property type="match status" value="1"/>
</dbReference>
<dbReference type="Gene3D" id="3.90.550.10">
    <property type="entry name" value="Spore Coat Polysaccharide Biosynthesis Protein SpsA, Chain A"/>
    <property type="match status" value="1"/>
</dbReference>
<feature type="domain" description="Glycosyltransferase 2-like" evidence="5">
    <location>
        <begin position="12"/>
        <end position="133"/>
    </location>
</feature>
<name>A1YVC2_LACJH</name>
<gene>
    <name evidence="6" type="ORF">ATCC11506LJ0015</name>
</gene>
<dbReference type="CAZy" id="GT2">
    <property type="family name" value="Glycosyltransferase Family 2"/>
</dbReference>
<evidence type="ECO:0000256" key="3">
    <source>
        <dbReference type="ARBA" id="ARBA00022676"/>
    </source>
</evidence>
<dbReference type="SUPFAM" id="SSF53448">
    <property type="entry name" value="Nucleotide-diphospho-sugar transferases"/>
    <property type="match status" value="1"/>
</dbReference>
<comment type="similarity">
    <text evidence="2">Belongs to the glycosyltransferase 2 family.</text>
</comment>
<comment type="pathway">
    <text evidence="1">Cell wall biogenesis; cell wall polysaccharide biosynthesis.</text>
</comment>
<evidence type="ECO:0000256" key="1">
    <source>
        <dbReference type="ARBA" id="ARBA00004776"/>
    </source>
</evidence>
<evidence type="ECO:0000256" key="2">
    <source>
        <dbReference type="ARBA" id="ARBA00006739"/>
    </source>
</evidence>